<feature type="domain" description="ATPase AAA-type core" evidence="1">
    <location>
        <begin position="48"/>
        <end position="373"/>
    </location>
</feature>
<keyword evidence="2" id="KW-0067">ATP-binding</keyword>
<sequence length="439" mass="51087">MLIQFISENFRSLKKEQTLSLVRSSGNEMPDNFFQTTAAATPELLKSAVIYGANASGKSNVIKALGSMLHIIQNSFSKKINRPIETESFLFDALSRNEPTLYDISIIVPLTNEEGSLQETRVDYGFVADKNMVYEEWLSVYPKGKEQNWFHREYKQEKSDYDWKMSTYFKGERESWKNQTRPDQLFFSSAVHLNSEQLKPIYESLSEEILIVRTDRISNELSKSLCKNSDKEKTILISLLKSAGIEVDDITFRKPKIRHEDFPKELPEIVKDKILKEIEEAIVAKTETFFVYFDGTDNPPEIPLHEESDGTQKLFEFAGLILAVLHNGNVLIIDELNKSLHPDLVRFLVKLFNSPLNKKNAQLIFTTHETSVLRKDLLRRDQIWFCEKEEDRGTHLYPLTDFKPHINREDIEEYYLHGRYGAKPMISNFEFPKDFWESE</sequence>
<proteinExistence type="predicted"/>
<dbReference type="InterPro" id="IPR027417">
    <property type="entry name" value="P-loop_NTPase"/>
</dbReference>
<dbReference type="CDD" id="cd00267">
    <property type="entry name" value="ABC_ATPase"/>
    <property type="match status" value="1"/>
</dbReference>
<gene>
    <name evidence="2" type="ORF">QP792_09045</name>
</gene>
<comment type="caution">
    <text evidence="2">The sequence shown here is derived from an EMBL/GenBank/DDBJ whole genome shotgun (WGS) entry which is preliminary data.</text>
</comment>
<keyword evidence="2" id="KW-0547">Nucleotide-binding</keyword>
<protein>
    <submittedName>
        <fullName evidence="2">ATP-binding protein</fullName>
    </submittedName>
</protein>
<dbReference type="AlphaFoldDB" id="A0AAW6ZFP3"/>
<evidence type="ECO:0000313" key="2">
    <source>
        <dbReference type="EMBL" id="MDK8362340.1"/>
    </source>
</evidence>
<dbReference type="EMBL" id="JASPBL010000045">
    <property type="protein sequence ID" value="MDK8362340.1"/>
    <property type="molecule type" value="Genomic_DNA"/>
</dbReference>
<dbReference type="GO" id="GO:0016887">
    <property type="term" value="F:ATP hydrolysis activity"/>
    <property type="evidence" value="ECO:0007669"/>
    <property type="project" value="InterPro"/>
</dbReference>
<dbReference type="Proteomes" id="UP001240589">
    <property type="component" value="Unassembled WGS sequence"/>
</dbReference>
<dbReference type="RefSeq" id="WP_039851061.1">
    <property type="nucleotide sequence ID" value="NZ_JASOLC010000046.1"/>
</dbReference>
<dbReference type="PANTHER" id="PTHR40396:SF1">
    <property type="entry name" value="ATPASE AAA-TYPE CORE DOMAIN-CONTAINING PROTEIN"/>
    <property type="match status" value="1"/>
</dbReference>
<reference evidence="2" key="1">
    <citation type="submission" date="2023-05" db="EMBL/GenBank/DDBJ databases">
        <title>Genomic Catalog of Human Bladder Bacteria.</title>
        <authorList>
            <person name="Du J."/>
        </authorList>
    </citation>
    <scope>NUCLEOTIDE SEQUENCE</scope>
    <source>
        <strain evidence="2">UMB7974B</strain>
    </source>
</reference>
<dbReference type="Gene3D" id="3.40.50.300">
    <property type="entry name" value="P-loop containing nucleotide triphosphate hydrolases"/>
    <property type="match status" value="1"/>
</dbReference>
<evidence type="ECO:0000259" key="1">
    <source>
        <dbReference type="Pfam" id="PF13304"/>
    </source>
</evidence>
<dbReference type="Pfam" id="PF13304">
    <property type="entry name" value="AAA_21"/>
    <property type="match status" value="1"/>
</dbReference>
<evidence type="ECO:0000313" key="3">
    <source>
        <dbReference type="Proteomes" id="UP001240589"/>
    </source>
</evidence>
<dbReference type="PANTHER" id="PTHR40396">
    <property type="entry name" value="ATPASE-LIKE PROTEIN"/>
    <property type="match status" value="1"/>
</dbReference>
<dbReference type="GO" id="GO:0005524">
    <property type="term" value="F:ATP binding"/>
    <property type="evidence" value="ECO:0007669"/>
    <property type="project" value="UniProtKB-KW"/>
</dbReference>
<organism evidence="2 3">
    <name type="scientific">Neisseria mucosa</name>
    <dbReference type="NCBI Taxonomy" id="488"/>
    <lineage>
        <taxon>Bacteria</taxon>
        <taxon>Pseudomonadati</taxon>
        <taxon>Pseudomonadota</taxon>
        <taxon>Betaproteobacteria</taxon>
        <taxon>Neisseriales</taxon>
        <taxon>Neisseriaceae</taxon>
        <taxon>Neisseria</taxon>
    </lineage>
</organism>
<dbReference type="SUPFAM" id="SSF52540">
    <property type="entry name" value="P-loop containing nucleoside triphosphate hydrolases"/>
    <property type="match status" value="1"/>
</dbReference>
<dbReference type="InterPro" id="IPR003959">
    <property type="entry name" value="ATPase_AAA_core"/>
</dbReference>
<accession>A0AAW6ZFP3</accession>
<name>A0AAW6ZFP3_NEIMU</name>